<dbReference type="InterPro" id="IPR050570">
    <property type="entry name" value="Cell_wall_metabolism_enzyme"/>
</dbReference>
<reference evidence="9" key="1">
    <citation type="submission" date="2016-10" db="EMBL/GenBank/DDBJ databases">
        <authorList>
            <person name="Varghese N."/>
            <person name="Submissions S."/>
        </authorList>
    </citation>
    <scope>NUCLEOTIDE SEQUENCE [LARGE SCALE GENOMIC DNA]</scope>
    <source>
        <strain evidence="9">DSM 26893</strain>
    </source>
</reference>
<comment type="cofactor">
    <cofactor evidence="1">
        <name>Zn(2+)</name>
        <dbReference type="ChEBI" id="CHEBI:29105"/>
    </cofactor>
</comment>
<dbReference type="CDD" id="cd12797">
    <property type="entry name" value="M23_peptidase"/>
    <property type="match status" value="1"/>
</dbReference>
<organism evidence="8 9">
    <name type="scientific">Palleronia pelagia</name>
    <dbReference type="NCBI Taxonomy" id="387096"/>
    <lineage>
        <taxon>Bacteria</taxon>
        <taxon>Pseudomonadati</taxon>
        <taxon>Pseudomonadota</taxon>
        <taxon>Alphaproteobacteria</taxon>
        <taxon>Rhodobacterales</taxon>
        <taxon>Roseobacteraceae</taxon>
        <taxon>Palleronia</taxon>
    </lineage>
</organism>
<dbReference type="EMBL" id="FOCM01000012">
    <property type="protein sequence ID" value="SEO09409.1"/>
    <property type="molecule type" value="Genomic_DNA"/>
</dbReference>
<evidence type="ECO:0000256" key="3">
    <source>
        <dbReference type="ARBA" id="ARBA00022723"/>
    </source>
</evidence>
<keyword evidence="9" id="KW-1185">Reference proteome</keyword>
<dbReference type="AlphaFoldDB" id="A0A1H8LWF0"/>
<evidence type="ECO:0000256" key="6">
    <source>
        <dbReference type="ARBA" id="ARBA00023049"/>
    </source>
</evidence>
<dbReference type="Gene3D" id="2.70.70.10">
    <property type="entry name" value="Glucose Permease (Domain IIA)"/>
    <property type="match status" value="1"/>
</dbReference>
<keyword evidence="4" id="KW-0378">Hydrolase</keyword>
<sequence length="457" mass="48920">MKIRYLATGLFAAGGIATGGILLFDKLGKEPVPPSLRNAATWIPEPMPLPTFSNSDANDLDMGKKEVAPTFTSPAPLASAIAETSAPVIEPLLEVWSREIASGETLDTVLAEAGLVASERAEIALALAAEYDLRRLRPGHGLTVETGHDGHLQRVVLDVDDGVRIETVFGADVATRVLSPESELLIRAAETRIESSLFAALADAGIPARFAVDLAQMLGGTVDFRRDLSGGEIMRLMWREERVEGGVIGQPELDFAVLDLGDTQFEIVWPEDGTGRATIYRDGEMMRVFAQPVEGARLSSVFGRRAHPVYGDTRMHTGVDFAAPRGTPISATAPGRISFIGRRGGYGRVVEISHGSETMTRYAHLSAVPDGLAVGDRVAAGDTIGRVGATGTATGPNLHYEVRVNGRPTDPLSDDRLAEAVEHEERNDDAIMRLGAARTLLDEHLAGLLPTNPNERL</sequence>
<keyword evidence="6" id="KW-0482">Metalloprotease</keyword>
<dbReference type="Pfam" id="PF01551">
    <property type="entry name" value="Peptidase_M23"/>
    <property type="match status" value="1"/>
</dbReference>
<dbReference type="GO" id="GO:0006508">
    <property type="term" value="P:proteolysis"/>
    <property type="evidence" value="ECO:0007669"/>
    <property type="project" value="UniProtKB-KW"/>
</dbReference>
<dbReference type="GO" id="GO:0046872">
    <property type="term" value="F:metal ion binding"/>
    <property type="evidence" value="ECO:0007669"/>
    <property type="project" value="UniProtKB-KW"/>
</dbReference>
<dbReference type="OrthoDB" id="9805070at2"/>
<evidence type="ECO:0000313" key="9">
    <source>
        <dbReference type="Proteomes" id="UP000199372"/>
    </source>
</evidence>
<dbReference type="PANTHER" id="PTHR21666:SF288">
    <property type="entry name" value="CELL DIVISION PROTEIN YTFB"/>
    <property type="match status" value="1"/>
</dbReference>
<keyword evidence="3" id="KW-0479">Metal-binding</keyword>
<name>A0A1H8LWF0_9RHOB</name>
<keyword evidence="5" id="KW-0862">Zinc</keyword>
<evidence type="ECO:0000256" key="1">
    <source>
        <dbReference type="ARBA" id="ARBA00001947"/>
    </source>
</evidence>
<accession>A0A1H8LWF0</accession>
<evidence type="ECO:0000256" key="2">
    <source>
        <dbReference type="ARBA" id="ARBA00022670"/>
    </source>
</evidence>
<evidence type="ECO:0000256" key="5">
    <source>
        <dbReference type="ARBA" id="ARBA00022833"/>
    </source>
</evidence>
<dbReference type="PANTHER" id="PTHR21666">
    <property type="entry name" value="PEPTIDASE-RELATED"/>
    <property type="match status" value="1"/>
</dbReference>
<keyword evidence="2" id="KW-0645">Protease</keyword>
<dbReference type="Gene3D" id="3.10.450.350">
    <property type="match status" value="2"/>
</dbReference>
<evidence type="ECO:0000313" key="8">
    <source>
        <dbReference type="EMBL" id="SEO09409.1"/>
    </source>
</evidence>
<dbReference type="SUPFAM" id="SSF51261">
    <property type="entry name" value="Duplicated hybrid motif"/>
    <property type="match status" value="1"/>
</dbReference>
<dbReference type="InterPro" id="IPR016047">
    <property type="entry name" value="M23ase_b-sheet_dom"/>
</dbReference>
<protein>
    <submittedName>
        <fullName evidence="8">Peptidase family M23</fullName>
    </submittedName>
</protein>
<evidence type="ECO:0000259" key="7">
    <source>
        <dbReference type="Pfam" id="PF01551"/>
    </source>
</evidence>
<dbReference type="Proteomes" id="UP000199372">
    <property type="component" value="Unassembled WGS sequence"/>
</dbReference>
<gene>
    <name evidence="8" type="ORF">SAMN04488011_11210</name>
</gene>
<dbReference type="InterPro" id="IPR011055">
    <property type="entry name" value="Dup_hybrid_motif"/>
</dbReference>
<dbReference type="GO" id="GO:0004222">
    <property type="term" value="F:metalloendopeptidase activity"/>
    <property type="evidence" value="ECO:0007669"/>
    <property type="project" value="TreeGrafter"/>
</dbReference>
<proteinExistence type="predicted"/>
<evidence type="ECO:0000256" key="4">
    <source>
        <dbReference type="ARBA" id="ARBA00022801"/>
    </source>
</evidence>
<dbReference type="RefSeq" id="WP_091846715.1">
    <property type="nucleotide sequence ID" value="NZ_FOCM01000012.1"/>
</dbReference>
<feature type="domain" description="M23ase beta-sheet core" evidence="7">
    <location>
        <begin position="314"/>
        <end position="411"/>
    </location>
</feature>